<accession>A0A183M2D0</accession>
<reference evidence="1 2" key="1">
    <citation type="submission" date="2018-11" db="EMBL/GenBank/DDBJ databases">
        <authorList>
            <consortium name="Pathogen Informatics"/>
        </authorList>
    </citation>
    <scope>NUCLEOTIDE SEQUENCE [LARGE SCALE GENOMIC DNA]</scope>
    <source>
        <strain evidence="1 2">Zambia</strain>
    </source>
</reference>
<proteinExistence type="predicted"/>
<dbReference type="AlphaFoldDB" id="A0A183M2D0"/>
<sequence length="85" mass="9569">MMTSASEGKRGIQWTARNQLDDLDFAHEMALLSHILERMQVKTNSVTGVSGAVCLNILNVCWSDAITNSLLWERTNHLPAEEEIR</sequence>
<organism evidence="1 2">
    <name type="scientific">Schistosoma margrebowiei</name>
    <dbReference type="NCBI Taxonomy" id="48269"/>
    <lineage>
        <taxon>Eukaryota</taxon>
        <taxon>Metazoa</taxon>
        <taxon>Spiralia</taxon>
        <taxon>Lophotrochozoa</taxon>
        <taxon>Platyhelminthes</taxon>
        <taxon>Trematoda</taxon>
        <taxon>Digenea</taxon>
        <taxon>Strigeidida</taxon>
        <taxon>Schistosomatoidea</taxon>
        <taxon>Schistosomatidae</taxon>
        <taxon>Schistosoma</taxon>
    </lineage>
</organism>
<evidence type="ECO:0000313" key="2">
    <source>
        <dbReference type="Proteomes" id="UP000277204"/>
    </source>
</evidence>
<gene>
    <name evidence="1" type="ORF">SMRZ_LOCUS10205</name>
</gene>
<dbReference type="Proteomes" id="UP000277204">
    <property type="component" value="Unassembled WGS sequence"/>
</dbReference>
<keyword evidence="2" id="KW-1185">Reference proteome</keyword>
<name>A0A183M2D0_9TREM</name>
<evidence type="ECO:0000313" key="1">
    <source>
        <dbReference type="EMBL" id="VDO89367.1"/>
    </source>
</evidence>
<dbReference type="EMBL" id="UZAI01005162">
    <property type="protein sequence ID" value="VDO89367.1"/>
    <property type="molecule type" value="Genomic_DNA"/>
</dbReference>
<protein>
    <submittedName>
        <fullName evidence="1">Uncharacterized protein</fullName>
    </submittedName>
</protein>